<dbReference type="KEGG" id="cbot:ATE48_04305"/>
<keyword evidence="1" id="KW-0472">Membrane</keyword>
<sequence length="293" mass="30397">MSGHDGRGKAALAALTGASLIGLAPIAIRLSEVGPNATNFWRFLFALPILAVWAAMSRPIPSRTQTLWLVLGGALFGLEISLWAVALNLTTITNATLLVNLTPVFAALFGWLWLKERLSPAILAGGAVALVGAVTLALARAQSGSGPAAAEHGWLGDLLSLLGAVFYAGYLMVVRAMGKTVSVGAVMFWATLAAACVAGAMSLALGEVLLPQTWFGWALVIGLGLWVQVGGQGLIAYGVGRLPIVVSTVLLWMQPLVAAALSWILFDEALSATALFGAALVLAGIFAVQRSRQ</sequence>
<gene>
    <name evidence="3" type="ORF">ATE48_04305</name>
</gene>
<name>A0A1B1AF59_9PROT</name>
<feature type="transmembrane region" description="Helical" evidence="1">
    <location>
        <begin position="39"/>
        <end position="56"/>
    </location>
</feature>
<dbReference type="Pfam" id="PF00892">
    <property type="entry name" value="EamA"/>
    <property type="match status" value="2"/>
</dbReference>
<feature type="transmembrane region" description="Helical" evidence="1">
    <location>
        <begin position="153"/>
        <end position="174"/>
    </location>
</feature>
<feature type="transmembrane region" description="Helical" evidence="1">
    <location>
        <begin position="214"/>
        <end position="237"/>
    </location>
</feature>
<dbReference type="RefSeq" id="WP_066768144.1">
    <property type="nucleotide sequence ID" value="NZ_CP013244.1"/>
</dbReference>
<feature type="domain" description="EamA" evidence="2">
    <location>
        <begin position="9"/>
        <end position="136"/>
    </location>
</feature>
<dbReference type="FunCoup" id="A0A1B1AF59">
    <property type="interactions" value="9"/>
</dbReference>
<reference evidence="3 4" key="1">
    <citation type="submission" date="2015-11" db="EMBL/GenBank/DDBJ databases">
        <title>Whole-Genome Sequence of Candidatus Oderbacter manganicum from the National Park Lower Oder Valley, Germany.</title>
        <authorList>
            <person name="Braun B."/>
            <person name="Liere K."/>
            <person name="Szewzyk U."/>
        </authorList>
    </citation>
    <scope>NUCLEOTIDE SEQUENCE [LARGE SCALE GENOMIC DNA]</scope>
    <source>
        <strain evidence="3 4">OTSz_A_272</strain>
    </source>
</reference>
<accession>A0A1B1AF59</accession>
<protein>
    <recommendedName>
        <fullName evidence="2">EamA domain-containing protein</fullName>
    </recommendedName>
</protein>
<dbReference type="PANTHER" id="PTHR22911">
    <property type="entry name" value="ACYL-MALONYL CONDENSING ENZYME-RELATED"/>
    <property type="match status" value="1"/>
</dbReference>
<evidence type="ECO:0000313" key="4">
    <source>
        <dbReference type="Proteomes" id="UP000092498"/>
    </source>
</evidence>
<feature type="transmembrane region" description="Helical" evidence="1">
    <location>
        <begin position="92"/>
        <end position="114"/>
    </location>
</feature>
<dbReference type="InterPro" id="IPR000620">
    <property type="entry name" value="EamA_dom"/>
</dbReference>
<dbReference type="OrthoDB" id="8770617at2"/>
<feature type="transmembrane region" description="Helical" evidence="1">
    <location>
        <begin position="244"/>
        <end position="264"/>
    </location>
</feature>
<proteinExistence type="predicted"/>
<dbReference type="InterPro" id="IPR037185">
    <property type="entry name" value="EmrE-like"/>
</dbReference>
<feature type="transmembrane region" description="Helical" evidence="1">
    <location>
        <begin position="186"/>
        <end position="208"/>
    </location>
</feature>
<keyword evidence="1" id="KW-0812">Transmembrane</keyword>
<evidence type="ECO:0000259" key="2">
    <source>
        <dbReference type="Pfam" id="PF00892"/>
    </source>
</evidence>
<dbReference type="AlphaFoldDB" id="A0A1B1AF59"/>
<dbReference type="SUPFAM" id="SSF103481">
    <property type="entry name" value="Multidrug resistance efflux transporter EmrE"/>
    <property type="match status" value="2"/>
</dbReference>
<organism evidence="3 4">
    <name type="scientific">Candidatus Viadribacter manganicus</name>
    <dbReference type="NCBI Taxonomy" id="1759059"/>
    <lineage>
        <taxon>Bacteria</taxon>
        <taxon>Pseudomonadati</taxon>
        <taxon>Pseudomonadota</taxon>
        <taxon>Alphaproteobacteria</taxon>
        <taxon>Hyphomonadales</taxon>
        <taxon>Hyphomonadaceae</taxon>
        <taxon>Candidatus Viadribacter</taxon>
    </lineage>
</organism>
<dbReference type="InParanoid" id="A0A1B1AF59"/>
<evidence type="ECO:0000256" key="1">
    <source>
        <dbReference type="SAM" id="Phobius"/>
    </source>
</evidence>
<dbReference type="Proteomes" id="UP000092498">
    <property type="component" value="Chromosome"/>
</dbReference>
<keyword evidence="1" id="KW-1133">Transmembrane helix</keyword>
<keyword evidence="4" id="KW-1185">Reference proteome</keyword>
<dbReference type="STRING" id="1759059.ATE48_04305"/>
<evidence type="ECO:0000313" key="3">
    <source>
        <dbReference type="EMBL" id="ANP45192.1"/>
    </source>
</evidence>
<dbReference type="PANTHER" id="PTHR22911:SF76">
    <property type="entry name" value="EAMA DOMAIN-CONTAINING PROTEIN"/>
    <property type="match status" value="1"/>
</dbReference>
<feature type="transmembrane region" description="Helical" evidence="1">
    <location>
        <begin position="121"/>
        <end position="141"/>
    </location>
</feature>
<feature type="domain" description="EamA" evidence="2">
    <location>
        <begin position="155"/>
        <end position="288"/>
    </location>
</feature>
<dbReference type="GO" id="GO:0016020">
    <property type="term" value="C:membrane"/>
    <property type="evidence" value="ECO:0007669"/>
    <property type="project" value="InterPro"/>
</dbReference>
<feature type="transmembrane region" description="Helical" evidence="1">
    <location>
        <begin position="68"/>
        <end position="86"/>
    </location>
</feature>
<feature type="transmembrane region" description="Helical" evidence="1">
    <location>
        <begin position="270"/>
        <end position="288"/>
    </location>
</feature>
<dbReference type="EMBL" id="CP013244">
    <property type="protein sequence ID" value="ANP45192.1"/>
    <property type="molecule type" value="Genomic_DNA"/>
</dbReference>
<dbReference type="Gene3D" id="1.10.3730.20">
    <property type="match status" value="1"/>
</dbReference>